<dbReference type="EMBL" id="ML122317">
    <property type="protein sequence ID" value="RPD53668.1"/>
    <property type="molecule type" value="Genomic_DNA"/>
</dbReference>
<feature type="domain" description="SWIM-type" evidence="3">
    <location>
        <begin position="757"/>
        <end position="790"/>
    </location>
</feature>
<dbReference type="OrthoDB" id="2437251at2759"/>
<evidence type="ECO:0000256" key="1">
    <source>
        <dbReference type="PROSITE-ProRule" id="PRU00325"/>
    </source>
</evidence>
<dbReference type="GO" id="GO:0008270">
    <property type="term" value="F:zinc ion binding"/>
    <property type="evidence" value="ECO:0007669"/>
    <property type="project" value="UniProtKB-KW"/>
</dbReference>
<dbReference type="Proteomes" id="UP000313359">
    <property type="component" value="Unassembled WGS sequence"/>
</dbReference>
<evidence type="ECO:0000313" key="4">
    <source>
        <dbReference type="EMBL" id="RPD53668.1"/>
    </source>
</evidence>
<keyword evidence="1" id="KW-0862">Zinc</keyword>
<dbReference type="Pfam" id="PF10551">
    <property type="entry name" value="MULE"/>
    <property type="match status" value="1"/>
</dbReference>
<organism evidence="4 5">
    <name type="scientific">Lentinus tigrinus ALCF2SS1-6</name>
    <dbReference type="NCBI Taxonomy" id="1328759"/>
    <lineage>
        <taxon>Eukaryota</taxon>
        <taxon>Fungi</taxon>
        <taxon>Dikarya</taxon>
        <taxon>Basidiomycota</taxon>
        <taxon>Agaricomycotina</taxon>
        <taxon>Agaricomycetes</taxon>
        <taxon>Polyporales</taxon>
        <taxon>Polyporaceae</taxon>
        <taxon>Lentinus</taxon>
    </lineage>
</organism>
<gene>
    <name evidence="4" type="ORF">L227DRAFT_512818</name>
</gene>
<proteinExistence type="predicted"/>
<sequence>MSKACSDCHVMKPLEEFGLRVKDSNGGKKGEPTAMCLACTTKASERRKIRKRKLMTEADGGEEDSLGVDQEGLTGNLNVISLTDFINVVWRSEAPVHVQGRVDVASVAPLDLAGRKRADCVAIILGEYTNLHRTYEAKCARKRSGAMVYSYSCAQSAERAHKEKIPKNERSRDTRRMPRFQCRGWLHLTILPESLVVEIAIKLNFSSKSVYYYWHVVSREEWKLDNNPITSACKFIKEKGDTYHVALLDVQAEPGTRVLTFQVTDFVQEWARNTQELAMDSTWNTNGANFELFAAVADAKGSGLPLAFLLMQTTKEAASGAKEAVLERFLRTLRGLGVHPEFTLSDKDWSEINAMHKVWPNAKHQLCFWHALRALKQRLAKNRETPAAYNAEAARETFDFIDATFVPVAQQDENEGIPQIPAPPEKPLPRVRLLVNGQPSEVTVTGPKIVLTREAIAKALSKLDDNSPEDVDDHDSDLGDGTETFNVEAASGSSVRPPNEGEMYGMDGSVADEVDPDGDDTKQSGFWADHAEAEEWGDEEAEADWSEIEDDLRHQVDEFVADDTNIDVDAPIDPGDTSSHSQRASNYQFCPLPHRLPILRLFAKHASQHPLLPERHGQTLSSEEIWRNAVAEMYYHCRANNLCDVWAYLWNSWYSPTRWALWARSAYATSIPCKRTTMMVEALWRNLKRLVLHLYNRPPVDLAVYAIITKALPPYRLSLFNLVVDSRAGRAKSLTQFQQALKRSWTRLTKVPIRGSYQTSVEHWTCNCGAQKYHAYVLCKHLVHAAGQLPTSWWPTAVRYHLPPFYTLPVDGVTTKAPEETHHRAWLSRMPRTYAESDPGVKSDGVYIPTDADERRTSSPIQPSPAKAPRTGHDGLMRMGAGGGAGFELDDEDDIDVDEMIRLLRRSIDILQEQRDEADPRFIENAKQRMRGVFRWTRNIDRHVARRTLPKTNAQGRGEGGAATDVIGYHYPERSARS</sequence>
<reference evidence="4" key="1">
    <citation type="journal article" date="2018" name="Genome Biol. Evol.">
        <title>Genomics and development of Lentinus tigrinus, a white-rot wood-decaying mushroom with dimorphic fruiting bodies.</title>
        <authorList>
            <person name="Wu B."/>
            <person name="Xu Z."/>
            <person name="Knudson A."/>
            <person name="Carlson A."/>
            <person name="Chen N."/>
            <person name="Kovaka S."/>
            <person name="LaButti K."/>
            <person name="Lipzen A."/>
            <person name="Pennachio C."/>
            <person name="Riley R."/>
            <person name="Schakwitz W."/>
            <person name="Umezawa K."/>
            <person name="Ohm R.A."/>
            <person name="Grigoriev I.V."/>
            <person name="Nagy L.G."/>
            <person name="Gibbons J."/>
            <person name="Hibbett D."/>
        </authorList>
    </citation>
    <scope>NUCLEOTIDE SEQUENCE [LARGE SCALE GENOMIC DNA]</scope>
    <source>
        <strain evidence="4">ALCF2SS1-6</strain>
    </source>
</reference>
<feature type="compositionally biased region" description="Acidic residues" evidence="2">
    <location>
        <begin position="466"/>
        <end position="480"/>
    </location>
</feature>
<evidence type="ECO:0000256" key="2">
    <source>
        <dbReference type="SAM" id="MobiDB-lite"/>
    </source>
</evidence>
<keyword evidence="1" id="KW-0863">Zinc-finger</keyword>
<evidence type="ECO:0000313" key="5">
    <source>
        <dbReference type="Proteomes" id="UP000313359"/>
    </source>
</evidence>
<dbReference type="InterPro" id="IPR007527">
    <property type="entry name" value="Znf_SWIM"/>
</dbReference>
<feature type="region of interest" description="Disordered" evidence="2">
    <location>
        <begin position="951"/>
        <end position="978"/>
    </location>
</feature>
<accession>A0A5C2RPW6</accession>
<protein>
    <recommendedName>
        <fullName evidence="3">SWIM-type domain-containing protein</fullName>
    </recommendedName>
</protein>
<dbReference type="AlphaFoldDB" id="A0A5C2RPW6"/>
<keyword evidence="5" id="KW-1185">Reference proteome</keyword>
<dbReference type="STRING" id="1328759.A0A5C2RPW6"/>
<feature type="region of interest" description="Disordered" evidence="2">
    <location>
        <begin position="463"/>
        <end position="524"/>
    </location>
</feature>
<name>A0A5C2RPW6_9APHY</name>
<keyword evidence="1" id="KW-0479">Metal-binding</keyword>
<dbReference type="PROSITE" id="PS50966">
    <property type="entry name" value="ZF_SWIM"/>
    <property type="match status" value="1"/>
</dbReference>
<evidence type="ECO:0000259" key="3">
    <source>
        <dbReference type="PROSITE" id="PS50966"/>
    </source>
</evidence>
<feature type="region of interest" description="Disordered" evidence="2">
    <location>
        <begin position="850"/>
        <end position="875"/>
    </location>
</feature>
<dbReference type="InterPro" id="IPR018289">
    <property type="entry name" value="MULE_transposase_dom"/>
</dbReference>